<protein>
    <submittedName>
        <fullName evidence="3">Uncharacterized protein</fullName>
    </submittedName>
</protein>
<evidence type="ECO:0000256" key="2">
    <source>
        <dbReference type="SAM" id="Phobius"/>
    </source>
</evidence>
<evidence type="ECO:0000256" key="1">
    <source>
        <dbReference type="SAM" id="MobiDB-lite"/>
    </source>
</evidence>
<sequence length="412" mass="46334">MCQLRSCNGSVLSHEAWHRLGAWGHTGKLFVGAFLTGLLLLLGGSWLTGWTRDGRTAGFDVLQSSVRRSALSNSMVHRIELAGAVLVPVFDPVVYNYQATVESSYEYATFVVEVYRPEADIRIRARFRGFVNITNDTIPTNATEVIVESRFSDGTGHIPRWLQEPPYRAKPYEFKSHVSSYGNIRNITLGPLDYGFNKITVEAFSAPLEEQSAEIMYSFDVLHPAPDEHLHLTELAPMDPEETCMREERSGVVSTASGRNMWILNHCKSQARHASRLAGEMAPLTRKRPKNIVDFNHLHVLYVPHHYEQVSIRMVPFWPLARVKLGGAEANSSSHASPGILIRDDHQLVKVTVDAQDGRQGIYHIHIVRLAALPPPPPSPPLPPPHHPPGDVISYDEYLRDKRQGKLRKRLR</sequence>
<dbReference type="AlphaFoldDB" id="A0A7S0RV46"/>
<name>A0A7S0RV46_9CHLO</name>
<evidence type="ECO:0000313" key="3">
    <source>
        <dbReference type="EMBL" id="CAD8688519.1"/>
    </source>
</evidence>
<keyword evidence="2" id="KW-0472">Membrane</keyword>
<proteinExistence type="predicted"/>
<accession>A0A7S0RV46</accession>
<keyword evidence="2" id="KW-1133">Transmembrane helix</keyword>
<keyword evidence="2" id="KW-0812">Transmembrane</keyword>
<gene>
    <name evidence="3" type="ORF">POBO1169_LOCUS18666</name>
</gene>
<feature type="region of interest" description="Disordered" evidence="1">
    <location>
        <begin position="374"/>
        <end position="398"/>
    </location>
</feature>
<feature type="transmembrane region" description="Helical" evidence="2">
    <location>
        <begin position="29"/>
        <end position="47"/>
    </location>
</feature>
<dbReference type="EMBL" id="HBFA01037362">
    <property type="protein sequence ID" value="CAD8688519.1"/>
    <property type="molecule type" value="Transcribed_RNA"/>
</dbReference>
<reference evidence="3" key="1">
    <citation type="submission" date="2021-01" db="EMBL/GenBank/DDBJ databases">
        <authorList>
            <person name="Corre E."/>
            <person name="Pelletier E."/>
            <person name="Niang G."/>
            <person name="Scheremetjew M."/>
            <person name="Finn R."/>
            <person name="Kale V."/>
            <person name="Holt S."/>
            <person name="Cochrane G."/>
            <person name="Meng A."/>
            <person name="Brown T."/>
            <person name="Cohen L."/>
        </authorList>
    </citation>
    <scope>NUCLEOTIDE SEQUENCE</scope>
    <source>
        <strain evidence="3">CCMP722</strain>
    </source>
</reference>
<organism evidence="3">
    <name type="scientific">Pyramimonas obovata</name>
    <dbReference type="NCBI Taxonomy" id="1411642"/>
    <lineage>
        <taxon>Eukaryota</taxon>
        <taxon>Viridiplantae</taxon>
        <taxon>Chlorophyta</taxon>
        <taxon>Pyramimonadophyceae</taxon>
        <taxon>Pyramimonadales</taxon>
        <taxon>Pyramimonadaceae</taxon>
        <taxon>Pyramimonas</taxon>
        <taxon>Pyramimonas incertae sedis</taxon>
    </lineage>
</organism>
<feature type="compositionally biased region" description="Pro residues" evidence="1">
    <location>
        <begin position="374"/>
        <end position="387"/>
    </location>
</feature>